<dbReference type="GO" id="GO:0008033">
    <property type="term" value="P:tRNA processing"/>
    <property type="evidence" value="ECO:0007669"/>
    <property type="project" value="UniProtKB-KW"/>
</dbReference>
<evidence type="ECO:0000313" key="15">
    <source>
        <dbReference type="EMBL" id="KAH7311719.1"/>
    </source>
</evidence>
<feature type="region of interest" description="Disordered" evidence="14">
    <location>
        <begin position="1"/>
        <end position="36"/>
    </location>
</feature>
<keyword evidence="8" id="KW-0779">Telomere</keyword>
<evidence type="ECO:0000256" key="1">
    <source>
        <dbReference type="ARBA" id="ARBA00004123"/>
    </source>
</evidence>
<comment type="subcellular location">
    <subcellularLocation>
        <location evidence="2">Chromosome</location>
        <location evidence="2">Telomere</location>
    </subcellularLocation>
    <subcellularLocation>
        <location evidence="1">Nucleus</location>
    </subcellularLocation>
</comment>
<evidence type="ECO:0000256" key="9">
    <source>
        <dbReference type="ARBA" id="ARBA00023015"/>
    </source>
</evidence>
<dbReference type="OrthoDB" id="2288868at2759"/>
<feature type="compositionally biased region" description="Acidic residues" evidence="14">
    <location>
        <begin position="128"/>
        <end position="143"/>
    </location>
</feature>
<feature type="region of interest" description="Disordered" evidence="14">
    <location>
        <begin position="95"/>
        <end position="143"/>
    </location>
</feature>
<gene>
    <name evidence="15" type="ORF">B0I35DRAFT_481659</name>
</gene>
<feature type="compositionally biased region" description="Polar residues" evidence="14">
    <location>
        <begin position="7"/>
        <end position="20"/>
    </location>
</feature>
<reference evidence="15" key="1">
    <citation type="journal article" date="2021" name="Nat. Commun.">
        <title>Genetic determinants of endophytism in the Arabidopsis root mycobiome.</title>
        <authorList>
            <person name="Mesny F."/>
            <person name="Miyauchi S."/>
            <person name="Thiergart T."/>
            <person name="Pickel B."/>
            <person name="Atanasova L."/>
            <person name="Karlsson M."/>
            <person name="Huettel B."/>
            <person name="Barry K.W."/>
            <person name="Haridas S."/>
            <person name="Chen C."/>
            <person name="Bauer D."/>
            <person name="Andreopoulos W."/>
            <person name="Pangilinan J."/>
            <person name="LaButti K."/>
            <person name="Riley R."/>
            <person name="Lipzen A."/>
            <person name="Clum A."/>
            <person name="Drula E."/>
            <person name="Henrissat B."/>
            <person name="Kohler A."/>
            <person name="Grigoriev I.V."/>
            <person name="Martin F.M."/>
            <person name="Hacquard S."/>
        </authorList>
    </citation>
    <scope>NUCLEOTIDE SEQUENCE</scope>
    <source>
        <strain evidence="15">MPI-CAGE-CH-0235</strain>
    </source>
</reference>
<evidence type="ECO:0000256" key="5">
    <source>
        <dbReference type="ARBA" id="ARBA00019746"/>
    </source>
</evidence>
<dbReference type="Pfam" id="PF08738">
    <property type="entry name" value="Gon7"/>
    <property type="match status" value="1"/>
</dbReference>
<keyword evidence="6" id="KW-0158">Chromosome</keyword>
<comment type="function">
    <text evidence="13">Component of the EKC/KEOPS complex that is required for the formation of a threonylcarbamoyl group on adenosine at position 37 (t(6)A37) in tRNAs that read codons beginning with adenine. The complex is probably involved in the transfer of the threonylcarbamoyl moiety of threonylcarbamoyl-AMP (TC-AMP) to the N6 group of A37. GON7 likely plays a supporting role to the catalytic subunit KAE1 in the complex. The EKC/KEOPS complex also promotes both telomere uncapping and telomere elongation. The complex is required for efficient recruitment of transcriptional coactivators.</text>
</comment>
<dbReference type="GO" id="GO:0000781">
    <property type="term" value="C:chromosome, telomeric region"/>
    <property type="evidence" value="ECO:0007669"/>
    <property type="project" value="UniProtKB-SubCell"/>
</dbReference>
<evidence type="ECO:0000256" key="8">
    <source>
        <dbReference type="ARBA" id="ARBA00022895"/>
    </source>
</evidence>
<evidence type="ECO:0000256" key="2">
    <source>
        <dbReference type="ARBA" id="ARBA00004574"/>
    </source>
</evidence>
<evidence type="ECO:0000256" key="4">
    <source>
        <dbReference type="ARBA" id="ARBA00011534"/>
    </source>
</evidence>
<evidence type="ECO:0000256" key="3">
    <source>
        <dbReference type="ARBA" id="ARBA00008529"/>
    </source>
</evidence>
<protein>
    <recommendedName>
        <fullName evidence="5">EKC/KEOPS complex subunit GON7</fullName>
    </recommendedName>
</protein>
<keyword evidence="9" id="KW-0805">Transcription regulation</keyword>
<keyword evidence="16" id="KW-1185">Reference proteome</keyword>
<comment type="subunit">
    <text evidence="4">Component of the EKC/KEOPS complex composed of at least BUD32, CGI121, GON7, KAE1 and PCC1; the whole complex dimerizes.</text>
</comment>
<evidence type="ECO:0000256" key="7">
    <source>
        <dbReference type="ARBA" id="ARBA00022694"/>
    </source>
</evidence>
<comment type="caution">
    <text evidence="15">The sequence shown here is derived from an EMBL/GenBank/DDBJ whole genome shotgun (WGS) entry which is preliminary data.</text>
</comment>
<dbReference type="Proteomes" id="UP000813444">
    <property type="component" value="Unassembled WGS sequence"/>
</dbReference>
<accession>A0A8K0SK58</accession>
<keyword evidence="11" id="KW-0804">Transcription</keyword>
<evidence type="ECO:0000313" key="16">
    <source>
        <dbReference type="Proteomes" id="UP000813444"/>
    </source>
</evidence>
<evidence type="ECO:0000256" key="11">
    <source>
        <dbReference type="ARBA" id="ARBA00023163"/>
    </source>
</evidence>
<evidence type="ECO:0000256" key="12">
    <source>
        <dbReference type="ARBA" id="ARBA00023242"/>
    </source>
</evidence>
<evidence type="ECO:0000256" key="10">
    <source>
        <dbReference type="ARBA" id="ARBA00023159"/>
    </source>
</evidence>
<comment type="similarity">
    <text evidence="3">Belongs to the GON7 family.</text>
</comment>
<proteinExistence type="inferred from homology"/>
<sequence length="143" mass="15922">MEPRAPSLTTSMQKHQTQFIEKSRIPPPKKHREEASTKTYIRHQPFNMANATLSVSYTSPTSKPFSVTHSIPAPATQSVDDRTQHLAALRAAVSATQDEINKELTARMEEDKARDAASKPAAAKGVDEDKEEENYGEEVQEED</sequence>
<keyword evidence="7" id="KW-0819">tRNA processing</keyword>
<keyword evidence="10" id="KW-0010">Activator</keyword>
<evidence type="ECO:0000256" key="14">
    <source>
        <dbReference type="SAM" id="MobiDB-lite"/>
    </source>
</evidence>
<name>A0A8K0SK58_9HYPO</name>
<keyword evidence="12" id="KW-0539">Nucleus</keyword>
<dbReference type="AlphaFoldDB" id="A0A8K0SK58"/>
<organism evidence="15 16">
    <name type="scientific">Stachybotrys elegans</name>
    <dbReference type="NCBI Taxonomy" id="80388"/>
    <lineage>
        <taxon>Eukaryota</taxon>
        <taxon>Fungi</taxon>
        <taxon>Dikarya</taxon>
        <taxon>Ascomycota</taxon>
        <taxon>Pezizomycotina</taxon>
        <taxon>Sordariomycetes</taxon>
        <taxon>Hypocreomycetidae</taxon>
        <taxon>Hypocreales</taxon>
        <taxon>Stachybotryaceae</taxon>
        <taxon>Stachybotrys</taxon>
    </lineage>
</organism>
<dbReference type="InterPro" id="IPR014849">
    <property type="entry name" value="EKC/KEOPS_Gon7"/>
</dbReference>
<evidence type="ECO:0000256" key="13">
    <source>
        <dbReference type="ARBA" id="ARBA00025393"/>
    </source>
</evidence>
<dbReference type="GO" id="GO:0005634">
    <property type="term" value="C:nucleus"/>
    <property type="evidence" value="ECO:0007669"/>
    <property type="project" value="UniProtKB-SubCell"/>
</dbReference>
<dbReference type="EMBL" id="JAGPNK010000011">
    <property type="protein sequence ID" value="KAH7311719.1"/>
    <property type="molecule type" value="Genomic_DNA"/>
</dbReference>
<evidence type="ECO:0000256" key="6">
    <source>
        <dbReference type="ARBA" id="ARBA00022454"/>
    </source>
</evidence>
<feature type="compositionally biased region" description="Basic and acidic residues" evidence="14">
    <location>
        <begin position="99"/>
        <end position="117"/>
    </location>
</feature>